<dbReference type="Pfam" id="PF00155">
    <property type="entry name" value="Aminotran_1_2"/>
    <property type="match status" value="1"/>
</dbReference>
<proteinExistence type="inferred from homology"/>
<dbReference type="InterPro" id="IPR015421">
    <property type="entry name" value="PyrdxlP-dep_Trfase_major"/>
</dbReference>
<gene>
    <name evidence="11" type="ORF">Fcan01_13407</name>
</gene>
<sequence>MSSSIDAKFGLHKKYKGLEKNVWVEFVAFVAEHKDVLNLGQGFPDFHPAEHVTAALAKICSNSGDPLLHQYTRSYVRIFILSSFDLRLQLHKKMTTQGHKRLVDALAKMYGKLINREINPMTEVLVTVGAYGSLFATFMSMIGPGDEVILIEPHYDCYRPIVLLAGGKPVHISLKPTKPNDTTSGAWTLDMKELEALFNQNTKIIVVNTPNNPLGKVYNRKELTEIGDLCKKHNVVCIADEVYEMNVFPEYEHVRMASLPGMWERTITVGSSGKAFSLTGWKTGWSYGPANLMKNLFVAHQSCVYTCNTPCQEALAIAVEKEIPLLGTKDSFFYQLGADLKMRCDIFAKSVVRAGFVPIMPEAGAFLCANWKPLESKVDLSSEKDEYLDYRFAKWYAKKWKVLGIPPSAFYSEPHKRECEYLIRFCFYKKEETLARADDLLTKWADANNIAP</sequence>
<dbReference type="InterPro" id="IPR015422">
    <property type="entry name" value="PyrdxlP-dep_Trfase_small"/>
</dbReference>
<dbReference type="GO" id="GO:0070189">
    <property type="term" value="P:kynurenine metabolic process"/>
    <property type="evidence" value="ECO:0007669"/>
    <property type="project" value="UniProtKB-ARBA"/>
</dbReference>
<dbReference type="Proteomes" id="UP000198287">
    <property type="component" value="Unassembled WGS sequence"/>
</dbReference>
<dbReference type="PANTHER" id="PTHR43807">
    <property type="entry name" value="FI04487P"/>
    <property type="match status" value="1"/>
</dbReference>
<evidence type="ECO:0000256" key="7">
    <source>
        <dbReference type="ARBA" id="ARBA00023239"/>
    </source>
</evidence>
<evidence type="ECO:0000256" key="9">
    <source>
        <dbReference type="ARBA" id="ARBA00049325"/>
    </source>
</evidence>
<keyword evidence="12" id="KW-1185">Reference proteome</keyword>
<dbReference type="GO" id="GO:0030170">
    <property type="term" value="F:pyridoxal phosphate binding"/>
    <property type="evidence" value="ECO:0007669"/>
    <property type="project" value="InterPro"/>
</dbReference>
<comment type="pathway">
    <text evidence="8">Amino-acid degradation; L-kynurenine degradation; kynurenate from L-kynurenine: step 1/2.</text>
</comment>
<evidence type="ECO:0000256" key="5">
    <source>
        <dbReference type="ARBA" id="ARBA00022679"/>
    </source>
</evidence>
<comment type="similarity">
    <text evidence="2">Belongs to the class-I pyridoxal-phosphate-dependent aminotransferase family.</text>
</comment>
<dbReference type="GO" id="GO:0016212">
    <property type="term" value="F:kynurenine-oxoglutarate transaminase activity"/>
    <property type="evidence" value="ECO:0007669"/>
    <property type="project" value="TreeGrafter"/>
</dbReference>
<dbReference type="OrthoDB" id="2414662at2759"/>
<dbReference type="GO" id="GO:0047804">
    <property type="term" value="F:cysteine-S-conjugate beta-lyase activity"/>
    <property type="evidence" value="ECO:0007669"/>
    <property type="project" value="UniProtKB-EC"/>
</dbReference>
<dbReference type="FunFam" id="3.90.1150.10:FF:000141">
    <property type="entry name" value="Kynurenine--oxoglutarate transaminase 1"/>
    <property type="match status" value="1"/>
</dbReference>
<keyword evidence="7" id="KW-0456">Lyase</keyword>
<comment type="subunit">
    <text evidence="3">Homodimer.</text>
</comment>
<dbReference type="GO" id="GO:0005739">
    <property type="term" value="C:mitochondrion"/>
    <property type="evidence" value="ECO:0007669"/>
    <property type="project" value="TreeGrafter"/>
</dbReference>
<evidence type="ECO:0000256" key="4">
    <source>
        <dbReference type="ARBA" id="ARBA00022576"/>
    </source>
</evidence>
<name>A0A226E488_FOLCA</name>
<comment type="cofactor">
    <cofactor evidence="1">
        <name>pyridoxal 5'-phosphate</name>
        <dbReference type="ChEBI" id="CHEBI:597326"/>
    </cofactor>
</comment>
<evidence type="ECO:0000256" key="6">
    <source>
        <dbReference type="ARBA" id="ARBA00022898"/>
    </source>
</evidence>
<protein>
    <submittedName>
        <fullName evidence="11">Kynurenine--oxoglutarate transaminase 1, mitochondrial</fullName>
    </submittedName>
</protein>
<dbReference type="OMA" id="CVITDDI"/>
<dbReference type="CDD" id="cd00609">
    <property type="entry name" value="AAT_like"/>
    <property type="match status" value="1"/>
</dbReference>
<dbReference type="SUPFAM" id="SSF53383">
    <property type="entry name" value="PLP-dependent transferases"/>
    <property type="match status" value="1"/>
</dbReference>
<dbReference type="STRING" id="158441.A0A226E488"/>
<keyword evidence="6" id="KW-0663">Pyridoxal phosphate</keyword>
<keyword evidence="5" id="KW-0808">Transferase</keyword>
<dbReference type="InterPro" id="IPR015424">
    <property type="entry name" value="PyrdxlP-dep_Trfase"/>
</dbReference>
<comment type="catalytic activity">
    <reaction evidence="9">
        <text>an S-substituted L-cysteine + H2O = a thiol + pyruvate + NH4(+)</text>
        <dbReference type="Rhea" id="RHEA:18121"/>
        <dbReference type="ChEBI" id="CHEBI:15361"/>
        <dbReference type="ChEBI" id="CHEBI:15377"/>
        <dbReference type="ChEBI" id="CHEBI:28938"/>
        <dbReference type="ChEBI" id="CHEBI:29256"/>
        <dbReference type="ChEBI" id="CHEBI:58717"/>
        <dbReference type="EC" id="4.4.1.13"/>
    </reaction>
    <physiologicalReaction direction="left-to-right" evidence="9">
        <dbReference type="Rhea" id="RHEA:18122"/>
    </physiologicalReaction>
</comment>
<dbReference type="FunFam" id="3.90.1150.10:FF:000275">
    <property type="entry name" value="kynurenine--oxoglutarate transaminase 1"/>
    <property type="match status" value="1"/>
</dbReference>
<dbReference type="PANTHER" id="PTHR43807:SF20">
    <property type="entry name" value="FI04487P"/>
    <property type="match status" value="1"/>
</dbReference>
<evidence type="ECO:0000256" key="1">
    <source>
        <dbReference type="ARBA" id="ARBA00001933"/>
    </source>
</evidence>
<evidence type="ECO:0000259" key="10">
    <source>
        <dbReference type="Pfam" id="PF00155"/>
    </source>
</evidence>
<organism evidence="11 12">
    <name type="scientific">Folsomia candida</name>
    <name type="common">Springtail</name>
    <dbReference type="NCBI Taxonomy" id="158441"/>
    <lineage>
        <taxon>Eukaryota</taxon>
        <taxon>Metazoa</taxon>
        <taxon>Ecdysozoa</taxon>
        <taxon>Arthropoda</taxon>
        <taxon>Hexapoda</taxon>
        <taxon>Collembola</taxon>
        <taxon>Entomobryomorpha</taxon>
        <taxon>Isotomoidea</taxon>
        <taxon>Isotomidae</taxon>
        <taxon>Proisotominae</taxon>
        <taxon>Folsomia</taxon>
    </lineage>
</organism>
<evidence type="ECO:0000256" key="3">
    <source>
        <dbReference type="ARBA" id="ARBA00011738"/>
    </source>
</evidence>
<dbReference type="AlphaFoldDB" id="A0A226E488"/>
<comment type="caution">
    <text evidence="11">The sequence shown here is derived from an EMBL/GenBank/DDBJ whole genome shotgun (WGS) entry which is preliminary data.</text>
</comment>
<evidence type="ECO:0000256" key="2">
    <source>
        <dbReference type="ARBA" id="ARBA00007441"/>
    </source>
</evidence>
<evidence type="ECO:0000313" key="11">
    <source>
        <dbReference type="EMBL" id="OXA52249.1"/>
    </source>
</evidence>
<dbReference type="Gene3D" id="3.40.640.10">
    <property type="entry name" value="Type I PLP-dependent aspartate aminotransferase-like (Major domain)"/>
    <property type="match status" value="1"/>
</dbReference>
<keyword evidence="4" id="KW-0032">Aminotransferase</keyword>
<dbReference type="FunFam" id="3.40.640.10:FF:000024">
    <property type="entry name" value="Kynurenine--oxoglutarate transaminase 3"/>
    <property type="match status" value="1"/>
</dbReference>
<dbReference type="EMBL" id="LNIX01000007">
    <property type="protein sequence ID" value="OXA52249.1"/>
    <property type="molecule type" value="Genomic_DNA"/>
</dbReference>
<dbReference type="InterPro" id="IPR051326">
    <property type="entry name" value="Kynurenine-oxoglutarate_AT"/>
</dbReference>
<dbReference type="InterPro" id="IPR004839">
    <property type="entry name" value="Aminotransferase_I/II_large"/>
</dbReference>
<feature type="domain" description="Aminotransferase class I/classII large" evidence="10">
    <location>
        <begin position="35"/>
        <end position="434"/>
    </location>
</feature>
<reference evidence="11 12" key="1">
    <citation type="submission" date="2015-12" db="EMBL/GenBank/DDBJ databases">
        <title>The genome of Folsomia candida.</title>
        <authorList>
            <person name="Faddeeva A."/>
            <person name="Derks M.F."/>
            <person name="Anvar Y."/>
            <person name="Smit S."/>
            <person name="Van Straalen N."/>
            <person name="Roelofs D."/>
        </authorList>
    </citation>
    <scope>NUCLEOTIDE SEQUENCE [LARGE SCALE GENOMIC DNA]</scope>
    <source>
        <strain evidence="11 12">VU population</strain>
        <tissue evidence="11">Whole body</tissue>
    </source>
</reference>
<evidence type="ECO:0000256" key="8">
    <source>
        <dbReference type="ARBA" id="ARBA00024016"/>
    </source>
</evidence>
<dbReference type="Gene3D" id="3.90.1150.10">
    <property type="entry name" value="Aspartate Aminotransferase, domain 1"/>
    <property type="match status" value="2"/>
</dbReference>
<accession>A0A226E488</accession>
<evidence type="ECO:0000313" key="12">
    <source>
        <dbReference type="Proteomes" id="UP000198287"/>
    </source>
</evidence>